<evidence type="ECO:0000256" key="9">
    <source>
        <dbReference type="ARBA" id="ARBA00023014"/>
    </source>
</evidence>
<dbReference type="InterPro" id="IPR023753">
    <property type="entry name" value="FAD/NAD-binding_dom"/>
</dbReference>
<dbReference type="Gene3D" id="3.40.50.720">
    <property type="entry name" value="NAD(P)-binding Rossmann-like Domain"/>
    <property type="match status" value="1"/>
</dbReference>
<evidence type="ECO:0000256" key="2">
    <source>
        <dbReference type="ARBA" id="ARBA00001966"/>
    </source>
</evidence>
<organism evidence="12 13">
    <name type="scientific">Eubacterium ramulus</name>
    <dbReference type="NCBI Taxonomy" id="39490"/>
    <lineage>
        <taxon>Bacteria</taxon>
        <taxon>Bacillati</taxon>
        <taxon>Bacillota</taxon>
        <taxon>Clostridia</taxon>
        <taxon>Eubacteriales</taxon>
        <taxon>Eubacteriaceae</taxon>
        <taxon>Eubacterium</taxon>
    </lineage>
</organism>
<accession>A0A2V1JYI0</accession>
<evidence type="ECO:0000256" key="5">
    <source>
        <dbReference type="ARBA" id="ARBA00022643"/>
    </source>
</evidence>
<keyword evidence="6" id="KW-0479">Metal-binding</keyword>
<evidence type="ECO:0000256" key="7">
    <source>
        <dbReference type="ARBA" id="ARBA00023002"/>
    </source>
</evidence>
<dbReference type="PRINTS" id="PR00368">
    <property type="entry name" value="FADPNR"/>
</dbReference>
<reference evidence="12 13" key="1">
    <citation type="submission" date="2014-09" db="EMBL/GenBank/DDBJ databases">
        <title>Butyrate-producing bacteria isolated from human gut.</title>
        <authorList>
            <person name="Zhang Q."/>
            <person name="Zhao L."/>
        </authorList>
    </citation>
    <scope>NUCLEOTIDE SEQUENCE [LARGE SCALE GENOMIC DNA]</scope>
    <source>
        <strain evidence="12 13">21</strain>
    </source>
</reference>
<dbReference type="InterPro" id="IPR001155">
    <property type="entry name" value="OxRdtase_FMN_N"/>
</dbReference>
<dbReference type="GO" id="GO:0046872">
    <property type="term" value="F:metal ion binding"/>
    <property type="evidence" value="ECO:0007669"/>
    <property type="project" value="UniProtKB-KW"/>
</dbReference>
<dbReference type="GO" id="GO:0016491">
    <property type="term" value="F:oxidoreductase activity"/>
    <property type="evidence" value="ECO:0007669"/>
    <property type="project" value="UniProtKB-KW"/>
</dbReference>
<protein>
    <recommendedName>
        <fullName evidence="14">NADH oxidase</fullName>
    </recommendedName>
</protein>
<dbReference type="OrthoDB" id="9772736at2"/>
<evidence type="ECO:0000259" key="11">
    <source>
        <dbReference type="Pfam" id="PF07992"/>
    </source>
</evidence>
<sequence>MAEKNPYFPHLFEPLKVGSKIVKNRIEAAPALFAFDHYIELDPDPFGYTTPVPERAFRMLEAKAKGGAGIVCLGELSPNHEYDKRFPFEPYLDYTSRSDKKFNIIKETAEMIKSYGALAIGELISCGEIKTNIGDGINPKGPSEKDLPDGTHVDAFTKEEILSCYQDYVTACKWFEAAGWEGVMIHCGHGWLPAQFLSPQYNKRTDEYGGSFENRARFTVDLLKTIREAMGPDFVIEIRVSSSEHLSGGLELEDAVKYCKLCEPYIDMIHVSCGHYLSSSRSWEFTTAYAPHGPNIEPASVIKQNVSIPVAAVGGINSPEQAEEAIAAGKIDMVSMGRQFFADPAFPNKAKAGHADEIRRCLRCGRCYPGPSGEHETEIWTVKFPPLDSCTINPYDVWPASHHKVLPERMPKPEASRKVLVVGGGCGGLQTAITAADRGHQVILCEKAGLLGGLINFTDHTDHKVDIRNFKDLLIRDVEKRPIKVRLNCEVTPELIKEIAPEAVVLAVGSDDLILPIEGIENAVTAMEVYYNDFAGLGKSTIVLGGGLVGCEAAADYIDHGVETTIVEMKGALMPETTGLYRTAVHDFIDKNGGKYEVNAKVIKVGKDFVVAEQNGTEITIKADSVVNAMGRRAHATEALEAAIKEAGIPVWKIGDCVRARQIGDAVREGWTAAMEII</sequence>
<dbReference type="PANTHER" id="PTHR42917">
    <property type="entry name" value="2,4-DIENOYL-COA REDUCTASE"/>
    <property type="match status" value="1"/>
</dbReference>
<dbReference type="GO" id="GO:0051536">
    <property type="term" value="F:iron-sulfur cluster binding"/>
    <property type="evidence" value="ECO:0007669"/>
    <property type="project" value="UniProtKB-KW"/>
</dbReference>
<dbReference type="Pfam" id="PF07992">
    <property type="entry name" value="Pyr_redox_2"/>
    <property type="match status" value="1"/>
</dbReference>
<keyword evidence="8" id="KW-0408">Iron</keyword>
<evidence type="ECO:0000256" key="1">
    <source>
        <dbReference type="ARBA" id="ARBA00001917"/>
    </source>
</evidence>
<dbReference type="CDD" id="cd02803">
    <property type="entry name" value="OYE_like_FMN_family"/>
    <property type="match status" value="1"/>
</dbReference>
<dbReference type="InterPro" id="IPR036188">
    <property type="entry name" value="FAD/NAD-bd_sf"/>
</dbReference>
<gene>
    <name evidence="12" type="ORF">LG34_02975</name>
</gene>
<evidence type="ECO:0008006" key="14">
    <source>
        <dbReference type="Google" id="ProtNLM"/>
    </source>
</evidence>
<keyword evidence="13" id="KW-1185">Reference proteome</keyword>
<dbReference type="RefSeq" id="WP_109214787.1">
    <property type="nucleotide sequence ID" value="NZ_JBGKQB010000001.1"/>
</dbReference>
<comment type="caution">
    <text evidence="12">The sequence shown here is derived from an EMBL/GenBank/DDBJ whole genome shotgun (WGS) entry which is preliminary data.</text>
</comment>
<comment type="similarity">
    <text evidence="3">In the N-terminal section; belongs to the NADH:flavin oxidoreductase/NADH oxidase family.</text>
</comment>
<dbReference type="InterPro" id="IPR013785">
    <property type="entry name" value="Aldolase_TIM"/>
</dbReference>
<dbReference type="EMBL" id="JRFU01000028">
    <property type="protein sequence ID" value="PWE87608.1"/>
    <property type="molecule type" value="Genomic_DNA"/>
</dbReference>
<dbReference type="GO" id="GO:0010181">
    <property type="term" value="F:FMN binding"/>
    <property type="evidence" value="ECO:0007669"/>
    <property type="project" value="InterPro"/>
</dbReference>
<keyword evidence="4" id="KW-0285">Flavoprotein</keyword>
<proteinExistence type="inferred from homology"/>
<dbReference type="Gene3D" id="3.20.20.70">
    <property type="entry name" value="Aldolase class I"/>
    <property type="match status" value="1"/>
</dbReference>
<keyword evidence="7" id="KW-0560">Oxidoreductase</keyword>
<dbReference type="AlphaFoldDB" id="A0A2V1JYI0"/>
<dbReference type="Pfam" id="PF00724">
    <property type="entry name" value="Oxidored_FMN"/>
    <property type="match status" value="1"/>
</dbReference>
<dbReference type="SUPFAM" id="SSF51395">
    <property type="entry name" value="FMN-linked oxidoreductases"/>
    <property type="match status" value="1"/>
</dbReference>
<dbReference type="Proteomes" id="UP000245288">
    <property type="component" value="Unassembled WGS sequence"/>
</dbReference>
<evidence type="ECO:0000256" key="3">
    <source>
        <dbReference type="ARBA" id="ARBA00011048"/>
    </source>
</evidence>
<evidence type="ECO:0000256" key="8">
    <source>
        <dbReference type="ARBA" id="ARBA00023004"/>
    </source>
</evidence>
<name>A0A2V1JYI0_EUBRA</name>
<dbReference type="Gene3D" id="3.50.50.60">
    <property type="entry name" value="FAD/NAD(P)-binding domain"/>
    <property type="match status" value="1"/>
</dbReference>
<evidence type="ECO:0000313" key="12">
    <source>
        <dbReference type="EMBL" id="PWE87608.1"/>
    </source>
</evidence>
<evidence type="ECO:0000313" key="13">
    <source>
        <dbReference type="Proteomes" id="UP000245288"/>
    </source>
</evidence>
<dbReference type="PANTHER" id="PTHR42917:SF2">
    <property type="entry name" value="2,4-DIENOYL-COA REDUCTASE [(2E)-ENOYL-COA-PRODUCING]"/>
    <property type="match status" value="1"/>
</dbReference>
<feature type="domain" description="NADH:flavin oxidoreductase/NADH oxidase N-terminal" evidence="10">
    <location>
        <begin position="11"/>
        <end position="356"/>
    </location>
</feature>
<keyword evidence="5" id="KW-0288">FMN</keyword>
<comment type="cofactor">
    <cofactor evidence="1">
        <name>FMN</name>
        <dbReference type="ChEBI" id="CHEBI:58210"/>
    </cofactor>
</comment>
<evidence type="ECO:0000256" key="4">
    <source>
        <dbReference type="ARBA" id="ARBA00022630"/>
    </source>
</evidence>
<evidence type="ECO:0000256" key="6">
    <source>
        <dbReference type="ARBA" id="ARBA00022723"/>
    </source>
</evidence>
<evidence type="ECO:0000259" key="10">
    <source>
        <dbReference type="Pfam" id="PF00724"/>
    </source>
</evidence>
<comment type="cofactor">
    <cofactor evidence="2">
        <name>[4Fe-4S] cluster</name>
        <dbReference type="ChEBI" id="CHEBI:49883"/>
    </cofactor>
</comment>
<dbReference type="SUPFAM" id="SSF51905">
    <property type="entry name" value="FAD/NAD(P)-binding domain"/>
    <property type="match status" value="1"/>
</dbReference>
<feature type="domain" description="FAD/NAD(P)-binding" evidence="11">
    <location>
        <begin position="418"/>
        <end position="649"/>
    </location>
</feature>
<keyword evidence="9" id="KW-0411">Iron-sulfur</keyword>
<dbReference type="InterPro" id="IPR051793">
    <property type="entry name" value="NADH:flavin_oxidoreductase"/>
</dbReference>